<proteinExistence type="predicted"/>
<evidence type="ECO:0000256" key="4">
    <source>
        <dbReference type="ARBA" id="ARBA00023015"/>
    </source>
</evidence>
<evidence type="ECO:0000256" key="10">
    <source>
        <dbReference type="SAM" id="MobiDB-lite"/>
    </source>
</evidence>
<feature type="region of interest" description="Disordered" evidence="10">
    <location>
        <begin position="226"/>
        <end position="291"/>
    </location>
</feature>
<evidence type="ECO:0000256" key="1">
    <source>
        <dbReference type="ARBA" id="ARBA00022723"/>
    </source>
</evidence>
<evidence type="ECO:0000256" key="9">
    <source>
        <dbReference type="RuleBase" id="RU369094"/>
    </source>
</evidence>
<evidence type="ECO:0000313" key="12">
    <source>
        <dbReference type="EMBL" id="CAI0429537.1"/>
    </source>
</evidence>
<comment type="subcellular location">
    <subcellularLocation>
        <location evidence="8 9">Nucleus</location>
    </subcellularLocation>
</comment>
<feature type="compositionally biased region" description="Low complexity" evidence="10">
    <location>
        <begin position="72"/>
        <end position="90"/>
    </location>
</feature>
<accession>A0AAV0L502</accession>
<comment type="caution">
    <text evidence="12">The sequence shown here is derived from an EMBL/GenBank/DDBJ whole genome shotgun (WGS) entry which is preliminary data.</text>
</comment>
<evidence type="ECO:0000256" key="5">
    <source>
        <dbReference type="ARBA" id="ARBA00023125"/>
    </source>
</evidence>
<keyword evidence="5 8" id="KW-0238">DNA-binding</keyword>
<keyword evidence="3 9" id="KW-0862">Zinc</keyword>
<feature type="region of interest" description="Disordered" evidence="10">
    <location>
        <begin position="23"/>
        <end position="94"/>
    </location>
</feature>
<evidence type="ECO:0000256" key="2">
    <source>
        <dbReference type="ARBA" id="ARBA00022771"/>
    </source>
</evidence>
<name>A0AAV0L502_9ROSI</name>
<evidence type="ECO:0000256" key="3">
    <source>
        <dbReference type="ARBA" id="ARBA00022833"/>
    </source>
</evidence>
<keyword evidence="6 9" id="KW-0804">Transcription</keyword>
<dbReference type="GO" id="GO:0008270">
    <property type="term" value="F:zinc ion binding"/>
    <property type="evidence" value="ECO:0007669"/>
    <property type="project" value="UniProtKB-KW"/>
</dbReference>
<organism evidence="12 13">
    <name type="scientific">Linum tenue</name>
    <dbReference type="NCBI Taxonomy" id="586396"/>
    <lineage>
        <taxon>Eukaryota</taxon>
        <taxon>Viridiplantae</taxon>
        <taxon>Streptophyta</taxon>
        <taxon>Embryophyta</taxon>
        <taxon>Tracheophyta</taxon>
        <taxon>Spermatophyta</taxon>
        <taxon>Magnoliopsida</taxon>
        <taxon>eudicotyledons</taxon>
        <taxon>Gunneridae</taxon>
        <taxon>Pentapetalae</taxon>
        <taxon>rosids</taxon>
        <taxon>fabids</taxon>
        <taxon>Malpighiales</taxon>
        <taxon>Linaceae</taxon>
        <taxon>Linum</taxon>
    </lineage>
</organism>
<dbReference type="GO" id="GO:0003700">
    <property type="term" value="F:DNA-binding transcription factor activity"/>
    <property type="evidence" value="ECO:0007669"/>
    <property type="project" value="UniProtKB-UniRule"/>
</dbReference>
<evidence type="ECO:0000259" key="11">
    <source>
        <dbReference type="PROSITE" id="PS50884"/>
    </source>
</evidence>
<sequence>MIQELLGSGLISGERRINPITTNGTILHATPPPPHTYSHNHHSSPSPSSATTTPTTTTSTTPVGALPATGTAPSSLTNSSAPSSSSSPAAGEHLRCPRCDSSNTKFCYYNNYNLTQPRHFCKTCRRYWTKGGALRNVPIGGGCRKNKSTSGLISSSSSSAVVSTFGKPSTTTTDKLKSLAVGFGNSSSSPSLFGASLYDLHHHHHQVDLPSSPILWGSASPQNNSHGHHFLSLLRSSPNPNPNPSSIPTPPPASSAVKDEHPNGIIGSLFGPNSTSPTTSHLKMFEPPPPATTARTLAGWDTSSSVNNQQQQATLLGLNNYPPIPMWTGDSNGNGYLVGSDEPHHHNNNNNTGMQEVYQRLKASTSTSGYDVFNENNNVGSTSSCFSSAGVASSSSTVAGGGGGGFSGYIWNPAAFTSSTATATVAASWSDLPTTANNDC</sequence>
<gene>
    <name evidence="12" type="ORF">LITE_LOCUS22190</name>
</gene>
<feature type="compositionally biased region" description="Low complexity" evidence="10">
    <location>
        <begin position="43"/>
        <end position="62"/>
    </location>
</feature>
<feature type="domain" description="Dof-type" evidence="11">
    <location>
        <begin position="94"/>
        <end position="148"/>
    </location>
</feature>
<dbReference type="PROSITE" id="PS50884">
    <property type="entry name" value="ZF_DOF_2"/>
    <property type="match status" value="1"/>
</dbReference>
<dbReference type="PROSITE" id="PS01361">
    <property type="entry name" value="ZF_DOF_1"/>
    <property type="match status" value="1"/>
</dbReference>
<keyword evidence="7 8" id="KW-0539">Nucleus</keyword>
<dbReference type="GO" id="GO:0003677">
    <property type="term" value="F:DNA binding"/>
    <property type="evidence" value="ECO:0007669"/>
    <property type="project" value="UniProtKB-UniRule"/>
</dbReference>
<feature type="compositionally biased region" description="Pro residues" evidence="10">
    <location>
        <begin position="239"/>
        <end position="253"/>
    </location>
</feature>
<dbReference type="AlphaFoldDB" id="A0AAV0L502"/>
<keyword evidence="1 9" id="KW-0479">Metal-binding</keyword>
<dbReference type="PANTHER" id="PTHR31992">
    <property type="entry name" value="DOF ZINC FINGER PROTEIN DOF1.4-RELATED"/>
    <property type="match status" value="1"/>
</dbReference>
<reference evidence="12" key="1">
    <citation type="submission" date="2022-08" db="EMBL/GenBank/DDBJ databases">
        <authorList>
            <person name="Gutierrez-Valencia J."/>
        </authorList>
    </citation>
    <scope>NUCLEOTIDE SEQUENCE</scope>
</reference>
<comment type="function">
    <text evidence="9">Transcription factor that binds specifically to a 5'-AA[AG]G-3' consensus core sequence.</text>
</comment>
<keyword evidence="4 9" id="KW-0805">Transcription regulation</keyword>
<feature type="compositionally biased region" description="Polar residues" evidence="10">
    <location>
        <begin position="271"/>
        <end position="281"/>
    </location>
</feature>
<keyword evidence="2 8" id="KW-0863">Zinc-finger</keyword>
<evidence type="ECO:0000256" key="6">
    <source>
        <dbReference type="ARBA" id="ARBA00023163"/>
    </source>
</evidence>
<dbReference type="EMBL" id="CAMGYJ010000006">
    <property type="protein sequence ID" value="CAI0429537.1"/>
    <property type="molecule type" value="Genomic_DNA"/>
</dbReference>
<evidence type="ECO:0000256" key="8">
    <source>
        <dbReference type="PROSITE-ProRule" id="PRU00071"/>
    </source>
</evidence>
<keyword evidence="13" id="KW-1185">Reference proteome</keyword>
<dbReference type="Pfam" id="PF02701">
    <property type="entry name" value="Zn_ribbon_Dof"/>
    <property type="match status" value="1"/>
</dbReference>
<protein>
    <recommendedName>
        <fullName evidence="9">Dof zinc finger protein</fullName>
    </recommendedName>
</protein>
<dbReference type="PANTHER" id="PTHR31992:SF313">
    <property type="entry name" value="DOF ZINC FINGER PROTEIN DOF5.7"/>
    <property type="match status" value="1"/>
</dbReference>
<dbReference type="GO" id="GO:0005634">
    <property type="term" value="C:nucleus"/>
    <property type="evidence" value="ECO:0007669"/>
    <property type="project" value="UniProtKB-SubCell"/>
</dbReference>
<dbReference type="InterPro" id="IPR045174">
    <property type="entry name" value="Dof"/>
</dbReference>
<dbReference type="Proteomes" id="UP001154282">
    <property type="component" value="Unassembled WGS sequence"/>
</dbReference>
<dbReference type="InterPro" id="IPR003851">
    <property type="entry name" value="Znf_Dof"/>
</dbReference>
<evidence type="ECO:0000256" key="7">
    <source>
        <dbReference type="ARBA" id="ARBA00023242"/>
    </source>
</evidence>
<evidence type="ECO:0000313" key="13">
    <source>
        <dbReference type="Proteomes" id="UP001154282"/>
    </source>
</evidence>